<gene>
    <name evidence="2" type="ORF">OBBRIDRAFT_83979</name>
</gene>
<protein>
    <submittedName>
        <fullName evidence="2">Uncharacterized protein</fullName>
    </submittedName>
</protein>
<evidence type="ECO:0000313" key="3">
    <source>
        <dbReference type="Proteomes" id="UP000250043"/>
    </source>
</evidence>
<keyword evidence="3" id="KW-1185">Reference proteome</keyword>
<dbReference type="AlphaFoldDB" id="A0A8E2AZV4"/>
<organism evidence="2 3">
    <name type="scientific">Obba rivulosa</name>
    <dbReference type="NCBI Taxonomy" id="1052685"/>
    <lineage>
        <taxon>Eukaryota</taxon>
        <taxon>Fungi</taxon>
        <taxon>Dikarya</taxon>
        <taxon>Basidiomycota</taxon>
        <taxon>Agaricomycotina</taxon>
        <taxon>Agaricomycetes</taxon>
        <taxon>Polyporales</taxon>
        <taxon>Gelatoporiaceae</taxon>
        <taxon>Obba</taxon>
    </lineage>
</organism>
<sequence length="217" mass="23468">MSQHLRHRILQIFLFSTTSDLLLPRRTFPSPPCDRDSVDNDTSSLISSDSPCDQRHRAHSNATHGPFLGALICTWHHSSRLHLNPCDVTPEVAKLADNGGPRARRFRNGGGDDRSATQLISATSACQLILLHTVGSSPLSQPPHPDRRLGCNSEPCNDCAACAGLPSPRRLLARIDQVSGLSISFLVVSATKGSPSSNPNGLPRDRLLLLSESLFPT</sequence>
<evidence type="ECO:0000256" key="1">
    <source>
        <dbReference type="SAM" id="MobiDB-lite"/>
    </source>
</evidence>
<reference evidence="2 3" key="1">
    <citation type="submission" date="2016-07" db="EMBL/GenBank/DDBJ databases">
        <title>Draft genome of the white-rot fungus Obba rivulosa 3A-2.</title>
        <authorList>
            <consortium name="DOE Joint Genome Institute"/>
            <person name="Miettinen O."/>
            <person name="Riley R."/>
            <person name="Acob R."/>
            <person name="Barry K."/>
            <person name="Cullen D."/>
            <person name="De Vries R."/>
            <person name="Hainaut M."/>
            <person name="Hatakka A."/>
            <person name="Henrissat B."/>
            <person name="Hilden K."/>
            <person name="Kuo R."/>
            <person name="Labutti K."/>
            <person name="Lipzen A."/>
            <person name="Makela M.R."/>
            <person name="Sandor L."/>
            <person name="Spatafora J.W."/>
            <person name="Grigoriev I.V."/>
            <person name="Hibbett D.S."/>
        </authorList>
    </citation>
    <scope>NUCLEOTIDE SEQUENCE [LARGE SCALE GENOMIC DNA]</scope>
    <source>
        <strain evidence="2 3">3A-2</strain>
    </source>
</reference>
<accession>A0A8E2AZV4</accession>
<feature type="compositionally biased region" description="Polar residues" evidence="1">
    <location>
        <begin position="40"/>
        <end position="51"/>
    </location>
</feature>
<feature type="region of interest" description="Disordered" evidence="1">
    <location>
        <begin position="29"/>
        <end position="59"/>
    </location>
</feature>
<proteinExistence type="predicted"/>
<evidence type="ECO:0000313" key="2">
    <source>
        <dbReference type="EMBL" id="OCH88545.1"/>
    </source>
</evidence>
<dbReference type="EMBL" id="KV722450">
    <property type="protein sequence ID" value="OCH88545.1"/>
    <property type="molecule type" value="Genomic_DNA"/>
</dbReference>
<dbReference type="Proteomes" id="UP000250043">
    <property type="component" value="Unassembled WGS sequence"/>
</dbReference>
<name>A0A8E2AZV4_9APHY</name>